<evidence type="ECO:0000313" key="14">
    <source>
        <dbReference type="Proteomes" id="UP000009284"/>
    </source>
</evidence>
<dbReference type="GO" id="GO:0003676">
    <property type="term" value="F:nucleic acid binding"/>
    <property type="evidence" value="ECO:0007669"/>
    <property type="project" value="InterPro"/>
</dbReference>
<dbReference type="RefSeq" id="WP_014111992.1">
    <property type="nucleotide sequence ID" value="NC_016043.1"/>
</dbReference>
<keyword evidence="11" id="KW-0963">Cytoplasm</keyword>
<dbReference type="PANTHER" id="PTHR10642">
    <property type="entry name" value="RIBONUCLEASE H1"/>
    <property type="match status" value="1"/>
</dbReference>
<evidence type="ECO:0000256" key="8">
    <source>
        <dbReference type="ARBA" id="ARBA00022759"/>
    </source>
</evidence>
<dbReference type="SUPFAM" id="SSF53098">
    <property type="entry name" value="Ribonuclease H-like"/>
    <property type="match status" value="1"/>
</dbReference>
<dbReference type="InterPro" id="IPR050092">
    <property type="entry name" value="RNase_H"/>
</dbReference>
<dbReference type="InterPro" id="IPR036397">
    <property type="entry name" value="RNaseH_sf"/>
</dbReference>
<keyword evidence="6 11" id="KW-0540">Nuclease</keyword>
<dbReference type="HOGENOM" id="CLU_030894_6_3_4"/>
<comment type="function">
    <text evidence="2 11">Endonuclease that specifically degrades the RNA of RNA-DNA hybrids.</text>
</comment>
<dbReference type="KEGG" id="tas:TASI_1357"/>
<dbReference type="Pfam" id="PF00075">
    <property type="entry name" value="RNase_H"/>
    <property type="match status" value="1"/>
</dbReference>
<dbReference type="AlphaFoldDB" id="G4QA25"/>
<dbReference type="EMBL" id="CP003059">
    <property type="protein sequence ID" value="AEP37098.1"/>
    <property type="molecule type" value="Genomic_DNA"/>
</dbReference>
<evidence type="ECO:0000256" key="4">
    <source>
        <dbReference type="ARBA" id="ARBA00011245"/>
    </source>
</evidence>
<comment type="subcellular location">
    <subcellularLocation>
        <location evidence="11">Cytoplasm</location>
    </subcellularLocation>
</comment>
<protein>
    <recommendedName>
        <fullName evidence="5 11">Ribonuclease H</fullName>
        <shortName evidence="11">RNase H</shortName>
        <ecNumber evidence="5 11">3.1.26.4</ecNumber>
    </recommendedName>
</protein>
<reference evidence="13 14" key="2">
    <citation type="journal article" date="2012" name="PLoS ONE">
        <title>Genomic characterization of the taylorella genus.</title>
        <authorList>
            <person name="Hebert L."/>
            <person name="Moumen B."/>
            <person name="Pons N."/>
            <person name="Duquesne F."/>
            <person name="Breuil M.F."/>
            <person name="Goux D."/>
            <person name="Batto J.M."/>
            <person name="Laugier C."/>
            <person name="Renault P."/>
            <person name="Petry S."/>
        </authorList>
    </citation>
    <scope>NUCLEOTIDE SEQUENCE [LARGE SCALE GENOMIC DNA]</scope>
    <source>
        <strain evidence="13 14">MCE3</strain>
    </source>
</reference>
<dbReference type="EC" id="3.1.26.4" evidence="5 11"/>
<feature type="binding site" evidence="11">
    <location>
        <position position="139"/>
    </location>
    <ligand>
        <name>Mg(2+)</name>
        <dbReference type="ChEBI" id="CHEBI:18420"/>
        <label>2</label>
    </ligand>
</feature>
<sequence>MSKNIEIWTDGACKGNPGPGGWGALIFCDGREIELCGGEQDTTNNRMELMAVIESLKYVKECLNDFSKIKITVDSQYVMNAFTQKWLENWQKNGWKTASKSPVKNKDLWMQLLDLVDLIKPTWAWIKGHSGDPNNDRADKLANQGLEKVK</sequence>
<evidence type="ECO:0000313" key="13">
    <source>
        <dbReference type="EMBL" id="AEP37098.1"/>
    </source>
</evidence>
<keyword evidence="8 11" id="KW-0255">Endonuclease</keyword>
<gene>
    <name evidence="11" type="primary">rnhA</name>
    <name evidence="13" type="ordered locus">TASI_1357</name>
</gene>
<dbReference type="FunFam" id="3.30.420.10:FF:000089">
    <property type="entry name" value="Ribonuclease H"/>
    <property type="match status" value="1"/>
</dbReference>
<evidence type="ECO:0000256" key="10">
    <source>
        <dbReference type="ARBA" id="ARBA00022842"/>
    </source>
</evidence>
<dbReference type="OrthoDB" id="7845843at2"/>
<dbReference type="GO" id="GO:0005737">
    <property type="term" value="C:cytoplasm"/>
    <property type="evidence" value="ECO:0007669"/>
    <property type="project" value="UniProtKB-SubCell"/>
</dbReference>
<evidence type="ECO:0000256" key="1">
    <source>
        <dbReference type="ARBA" id="ARBA00000077"/>
    </source>
</evidence>
<evidence type="ECO:0000256" key="11">
    <source>
        <dbReference type="HAMAP-Rule" id="MF_00042"/>
    </source>
</evidence>
<dbReference type="HAMAP" id="MF_00042">
    <property type="entry name" value="RNase_H"/>
    <property type="match status" value="1"/>
</dbReference>
<dbReference type="GO" id="GO:0004523">
    <property type="term" value="F:RNA-DNA hybrid ribonuclease activity"/>
    <property type="evidence" value="ECO:0007669"/>
    <property type="project" value="UniProtKB-UniRule"/>
</dbReference>
<keyword evidence="14" id="KW-1185">Reference proteome</keyword>
<evidence type="ECO:0000256" key="9">
    <source>
        <dbReference type="ARBA" id="ARBA00022801"/>
    </source>
</evidence>
<evidence type="ECO:0000256" key="2">
    <source>
        <dbReference type="ARBA" id="ARBA00004065"/>
    </source>
</evidence>
<comment type="cofactor">
    <cofactor evidence="11">
        <name>Mg(2+)</name>
        <dbReference type="ChEBI" id="CHEBI:18420"/>
    </cofactor>
    <text evidence="11">Binds 1 Mg(2+) ion per subunit. May bind a second metal ion at a regulatory site, or after substrate binding.</text>
</comment>
<dbReference type="PANTHER" id="PTHR10642:SF26">
    <property type="entry name" value="RIBONUCLEASE H1"/>
    <property type="match status" value="1"/>
</dbReference>
<dbReference type="NCBIfam" id="NF001236">
    <property type="entry name" value="PRK00203.1"/>
    <property type="match status" value="1"/>
</dbReference>
<dbReference type="STRING" id="1008459.TASI_1357"/>
<feature type="domain" description="RNase H type-1" evidence="12">
    <location>
        <begin position="1"/>
        <end position="147"/>
    </location>
</feature>
<dbReference type="InterPro" id="IPR022892">
    <property type="entry name" value="RNaseHI"/>
</dbReference>
<dbReference type="InterPro" id="IPR012337">
    <property type="entry name" value="RNaseH-like_sf"/>
</dbReference>
<proteinExistence type="inferred from homology"/>
<evidence type="ECO:0000256" key="6">
    <source>
        <dbReference type="ARBA" id="ARBA00022722"/>
    </source>
</evidence>
<keyword evidence="7 11" id="KW-0479">Metal-binding</keyword>
<evidence type="ECO:0000256" key="5">
    <source>
        <dbReference type="ARBA" id="ARBA00012180"/>
    </source>
</evidence>
<dbReference type="PROSITE" id="PS50879">
    <property type="entry name" value="RNASE_H_1"/>
    <property type="match status" value="1"/>
</dbReference>
<feature type="binding site" evidence="11">
    <location>
        <position position="74"/>
    </location>
    <ligand>
        <name>Mg(2+)</name>
        <dbReference type="ChEBI" id="CHEBI:18420"/>
        <label>1</label>
    </ligand>
</feature>
<feature type="binding site" evidence="11">
    <location>
        <position position="48"/>
    </location>
    <ligand>
        <name>Mg(2+)</name>
        <dbReference type="ChEBI" id="CHEBI:18420"/>
        <label>1</label>
    </ligand>
</feature>
<reference key="1">
    <citation type="submission" date="2011-09" db="EMBL/GenBank/DDBJ databases">
        <title>Genomic characterization of the Taylorella genus.</title>
        <authorList>
            <person name="Hebert L."/>
            <person name="Moumen B."/>
            <person name="Pons N."/>
            <person name="Duquesne F."/>
            <person name="Breuil M.-F."/>
            <person name="Goux D."/>
            <person name="Batto J.-M."/>
            <person name="Renault P."/>
            <person name="Laugier C."/>
            <person name="Petry S."/>
        </authorList>
    </citation>
    <scope>NUCLEOTIDE SEQUENCE</scope>
    <source>
        <strain>MCE3</strain>
    </source>
</reference>
<dbReference type="GO" id="GO:0000287">
    <property type="term" value="F:magnesium ion binding"/>
    <property type="evidence" value="ECO:0007669"/>
    <property type="project" value="UniProtKB-UniRule"/>
</dbReference>
<dbReference type="GO" id="GO:0043137">
    <property type="term" value="P:DNA replication, removal of RNA primer"/>
    <property type="evidence" value="ECO:0007669"/>
    <property type="project" value="TreeGrafter"/>
</dbReference>
<comment type="similarity">
    <text evidence="3 11">Belongs to the RNase H family.</text>
</comment>
<name>G4QA25_TAYAM</name>
<evidence type="ECO:0000256" key="7">
    <source>
        <dbReference type="ARBA" id="ARBA00022723"/>
    </source>
</evidence>
<keyword evidence="9 11" id="KW-0378">Hydrolase</keyword>
<organism evidence="13 14">
    <name type="scientific">Taylorella asinigenitalis (strain MCE3)</name>
    <dbReference type="NCBI Taxonomy" id="1008459"/>
    <lineage>
        <taxon>Bacteria</taxon>
        <taxon>Pseudomonadati</taxon>
        <taxon>Pseudomonadota</taxon>
        <taxon>Betaproteobacteria</taxon>
        <taxon>Burkholderiales</taxon>
        <taxon>Alcaligenaceae</taxon>
        <taxon>Taylorella</taxon>
    </lineage>
</organism>
<accession>G4QA25</accession>
<feature type="binding site" evidence="11">
    <location>
        <position position="10"/>
    </location>
    <ligand>
        <name>Mg(2+)</name>
        <dbReference type="ChEBI" id="CHEBI:18420"/>
        <label>1</label>
    </ligand>
</feature>
<evidence type="ECO:0000259" key="12">
    <source>
        <dbReference type="PROSITE" id="PS50879"/>
    </source>
</evidence>
<dbReference type="Gene3D" id="3.30.420.10">
    <property type="entry name" value="Ribonuclease H-like superfamily/Ribonuclease H"/>
    <property type="match status" value="1"/>
</dbReference>
<dbReference type="Proteomes" id="UP000009284">
    <property type="component" value="Chromosome"/>
</dbReference>
<evidence type="ECO:0000256" key="3">
    <source>
        <dbReference type="ARBA" id="ARBA00005300"/>
    </source>
</evidence>
<dbReference type="CDD" id="cd09278">
    <property type="entry name" value="RNase_HI_prokaryote_like"/>
    <property type="match status" value="1"/>
</dbReference>
<comment type="catalytic activity">
    <reaction evidence="1 11">
        <text>Endonucleolytic cleavage to 5'-phosphomonoester.</text>
        <dbReference type="EC" id="3.1.26.4"/>
    </reaction>
</comment>
<feature type="binding site" evidence="11">
    <location>
        <position position="10"/>
    </location>
    <ligand>
        <name>Mg(2+)</name>
        <dbReference type="ChEBI" id="CHEBI:18420"/>
        <label>2</label>
    </ligand>
</feature>
<keyword evidence="10 11" id="KW-0460">Magnesium</keyword>
<comment type="subunit">
    <text evidence="4 11">Monomer.</text>
</comment>
<dbReference type="InterPro" id="IPR002156">
    <property type="entry name" value="RNaseH_domain"/>
</dbReference>
<dbReference type="eggNOG" id="COG0328">
    <property type="taxonomic scope" value="Bacteria"/>
</dbReference>